<dbReference type="EMBL" id="DYWT01000231">
    <property type="protein sequence ID" value="HJF32959.1"/>
    <property type="molecule type" value="Genomic_DNA"/>
</dbReference>
<dbReference type="AlphaFoldDB" id="A0A921G1I2"/>
<sequence length="68" mass="8019">MSQYIRNELEFLLMPLRRFVDVSREVAPSLDGLFEKVYFIIYDELLNPVYKLSEGAYSMPVANTIRRT</sequence>
<reference evidence="1" key="1">
    <citation type="journal article" date="2021" name="PeerJ">
        <title>Extensive microbial diversity within the chicken gut microbiome revealed by metagenomics and culture.</title>
        <authorList>
            <person name="Gilroy R."/>
            <person name="Ravi A."/>
            <person name="Getino M."/>
            <person name="Pursley I."/>
            <person name="Horton D.L."/>
            <person name="Alikhan N.F."/>
            <person name="Baker D."/>
            <person name="Gharbi K."/>
            <person name="Hall N."/>
            <person name="Watson M."/>
            <person name="Adriaenssens E.M."/>
            <person name="Foster-Nyarko E."/>
            <person name="Jarju S."/>
            <person name="Secka A."/>
            <person name="Antonio M."/>
            <person name="Oren A."/>
            <person name="Chaudhuri R.R."/>
            <person name="La Ragione R."/>
            <person name="Hildebrand F."/>
            <person name="Pallen M.J."/>
        </authorList>
    </citation>
    <scope>NUCLEOTIDE SEQUENCE</scope>
    <source>
        <strain evidence="1">CHK171-7178</strain>
    </source>
</reference>
<accession>A0A921G1I2</accession>
<gene>
    <name evidence="1" type="ORF">K8V56_14450</name>
</gene>
<proteinExistence type="predicted"/>
<comment type="caution">
    <text evidence="1">The sequence shown here is derived from an EMBL/GenBank/DDBJ whole genome shotgun (WGS) entry which is preliminary data.</text>
</comment>
<protein>
    <submittedName>
        <fullName evidence="1">Uncharacterized protein</fullName>
    </submittedName>
</protein>
<name>A0A921G1I2_SPOPS</name>
<organism evidence="1 2">
    <name type="scientific">Sporosarcina psychrophila</name>
    <name type="common">Bacillus psychrophilus</name>
    <dbReference type="NCBI Taxonomy" id="1476"/>
    <lineage>
        <taxon>Bacteria</taxon>
        <taxon>Bacillati</taxon>
        <taxon>Bacillota</taxon>
        <taxon>Bacilli</taxon>
        <taxon>Bacillales</taxon>
        <taxon>Caryophanaceae</taxon>
        <taxon>Sporosarcina</taxon>
    </lineage>
</organism>
<dbReference type="Proteomes" id="UP000698173">
    <property type="component" value="Unassembled WGS sequence"/>
</dbReference>
<evidence type="ECO:0000313" key="1">
    <source>
        <dbReference type="EMBL" id="HJF32959.1"/>
    </source>
</evidence>
<evidence type="ECO:0000313" key="2">
    <source>
        <dbReference type="Proteomes" id="UP000698173"/>
    </source>
</evidence>
<reference evidence="1" key="2">
    <citation type="submission" date="2021-09" db="EMBL/GenBank/DDBJ databases">
        <authorList>
            <person name="Gilroy R."/>
        </authorList>
    </citation>
    <scope>NUCLEOTIDE SEQUENCE</scope>
    <source>
        <strain evidence="1">CHK171-7178</strain>
    </source>
</reference>